<dbReference type="OrthoDB" id="6279367at2759"/>
<evidence type="ECO:0000256" key="1">
    <source>
        <dbReference type="SAM" id="Phobius"/>
    </source>
</evidence>
<dbReference type="AlphaFoldDB" id="R7T6Y6"/>
<keyword evidence="1" id="KW-1133">Transmembrane helix</keyword>
<feature type="transmembrane region" description="Helical" evidence="1">
    <location>
        <begin position="17"/>
        <end position="36"/>
    </location>
</feature>
<evidence type="ECO:0000313" key="2">
    <source>
        <dbReference type="EMBL" id="ELT89374.1"/>
    </source>
</evidence>
<evidence type="ECO:0000313" key="4">
    <source>
        <dbReference type="Proteomes" id="UP000014760"/>
    </source>
</evidence>
<sequence>MEPGAALRGATFSWKKLLLGIIFSQLFLILVLYQIYGSNSFSYSKEHVSDDIPRSTAVFHHAYLSEEEPIIPDTPVAPSQTVLVLNGTSNSPSGPEVDMRTVAIGMGLTTRKVKDLSETFDDNDELFLKTTFQQAFKDKFLSLVASKCPKESSYDIHFITCSHHRSPAWAQNDAMIRAYLMNMAYYYRINDDTTIKTRGWTEAFINKLNSYDPPNVGVVGPHHSGGNTAILTYDFVNFRHVEIFGFYYPRVFRDWHGDRWISEVYKPGRITKLKNMLLQHTMGYGQRYSAHRLAPAQVQGQIAEDKVNLVKYLELMEKNKEIRPSPGKVIAMSLHSAWPNTTLGVVRNALLRRLFYPSWTLRIYVSDDLTVPEMVLNKLRTLGAEVKKIPNEISSLPAEAWKYIVIDDPTVEKFLIRSTTSRLSSRESSVVNKWLETDSPKCLHCTRDHPSQAPLPLTDGAFGGVAACFREKLDGGTMAEAMLKYSQSFTVQDFLNGFIWMKLSDSALCHDSVSCKRWNGSAPFPFLRQGASYVGAPFNAMEVPVKVPGVLPGSTPDDCNLSLS</sequence>
<reference evidence="2 4" key="2">
    <citation type="journal article" date="2013" name="Nature">
        <title>Insights into bilaterian evolution from three spiralian genomes.</title>
        <authorList>
            <person name="Simakov O."/>
            <person name="Marletaz F."/>
            <person name="Cho S.J."/>
            <person name="Edsinger-Gonzales E."/>
            <person name="Havlak P."/>
            <person name="Hellsten U."/>
            <person name="Kuo D.H."/>
            <person name="Larsson T."/>
            <person name="Lv J."/>
            <person name="Arendt D."/>
            <person name="Savage R."/>
            <person name="Osoegawa K."/>
            <person name="de Jong P."/>
            <person name="Grimwood J."/>
            <person name="Chapman J.A."/>
            <person name="Shapiro H."/>
            <person name="Aerts A."/>
            <person name="Otillar R.P."/>
            <person name="Terry A.Y."/>
            <person name="Boore J.L."/>
            <person name="Grigoriev I.V."/>
            <person name="Lindberg D.R."/>
            <person name="Seaver E.C."/>
            <person name="Weisblat D.A."/>
            <person name="Putnam N.H."/>
            <person name="Rokhsar D.S."/>
        </authorList>
    </citation>
    <scope>NUCLEOTIDE SEQUENCE</scope>
    <source>
        <strain evidence="2 4">I ESC-2004</strain>
    </source>
</reference>
<keyword evidence="1" id="KW-0472">Membrane</keyword>
<dbReference type="EnsemblMetazoa" id="CapteT222898">
    <property type="protein sequence ID" value="CapteP222898"/>
    <property type="gene ID" value="CapteG222898"/>
</dbReference>
<accession>R7T6Y6</accession>
<name>R7T6Y6_CAPTE</name>
<evidence type="ECO:0000313" key="3">
    <source>
        <dbReference type="EnsemblMetazoa" id="CapteP222898"/>
    </source>
</evidence>
<proteinExistence type="predicted"/>
<keyword evidence="1" id="KW-0812">Transmembrane</keyword>
<dbReference type="EMBL" id="KB311399">
    <property type="protein sequence ID" value="ELT89374.1"/>
    <property type="molecule type" value="Genomic_DNA"/>
</dbReference>
<dbReference type="InterPro" id="IPR029044">
    <property type="entry name" value="Nucleotide-diphossugar_trans"/>
</dbReference>
<dbReference type="HOGENOM" id="CLU_483359_0_0_1"/>
<keyword evidence="4" id="KW-1185">Reference proteome</keyword>
<dbReference type="SUPFAM" id="SSF53448">
    <property type="entry name" value="Nucleotide-diphospho-sugar transferases"/>
    <property type="match status" value="1"/>
</dbReference>
<reference evidence="4" key="1">
    <citation type="submission" date="2012-12" db="EMBL/GenBank/DDBJ databases">
        <authorList>
            <person name="Hellsten U."/>
            <person name="Grimwood J."/>
            <person name="Chapman J.A."/>
            <person name="Shapiro H."/>
            <person name="Aerts A."/>
            <person name="Otillar R.P."/>
            <person name="Terry A.Y."/>
            <person name="Boore J.L."/>
            <person name="Simakov O."/>
            <person name="Marletaz F."/>
            <person name="Cho S.-J."/>
            <person name="Edsinger-Gonzales E."/>
            <person name="Havlak P."/>
            <person name="Kuo D.-H."/>
            <person name="Larsson T."/>
            <person name="Lv J."/>
            <person name="Arendt D."/>
            <person name="Savage R."/>
            <person name="Osoegawa K."/>
            <person name="de Jong P."/>
            <person name="Lindberg D.R."/>
            <person name="Seaver E.C."/>
            <person name="Weisblat D.A."/>
            <person name="Putnam N.H."/>
            <person name="Grigoriev I.V."/>
            <person name="Rokhsar D.S."/>
        </authorList>
    </citation>
    <scope>NUCLEOTIDE SEQUENCE</scope>
    <source>
        <strain evidence="4">I ESC-2004</strain>
    </source>
</reference>
<organism evidence="2">
    <name type="scientific">Capitella teleta</name>
    <name type="common">Polychaete worm</name>
    <dbReference type="NCBI Taxonomy" id="283909"/>
    <lineage>
        <taxon>Eukaryota</taxon>
        <taxon>Metazoa</taxon>
        <taxon>Spiralia</taxon>
        <taxon>Lophotrochozoa</taxon>
        <taxon>Annelida</taxon>
        <taxon>Polychaeta</taxon>
        <taxon>Sedentaria</taxon>
        <taxon>Scolecida</taxon>
        <taxon>Capitellidae</taxon>
        <taxon>Capitella</taxon>
    </lineage>
</organism>
<dbReference type="EMBL" id="AMQN01014891">
    <property type="status" value="NOT_ANNOTATED_CDS"/>
    <property type="molecule type" value="Genomic_DNA"/>
</dbReference>
<reference evidence="3" key="3">
    <citation type="submission" date="2015-06" db="UniProtKB">
        <authorList>
            <consortium name="EnsemblMetazoa"/>
        </authorList>
    </citation>
    <scope>IDENTIFICATION</scope>
</reference>
<protein>
    <submittedName>
        <fullName evidence="2 3">Uncharacterized protein</fullName>
    </submittedName>
</protein>
<dbReference type="Proteomes" id="UP000014760">
    <property type="component" value="Unassembled WGS sequence"/>
</dbReference>
<gene>
    <name evidence="2" type="ORF">CAPTEDRAFT_222898</name>
</gene>